<keyword evidence="4 13" id="KW-0210">Decarboxylase</keyword>
<evidence type="ECO:0000256" key="6">
    <source>
        <dbReference type="ARBA" id="ARBA00022898"/>
    </source>
</evidence>
<protein>
    <recommendedName>
        <fullName evidence="10 13">Glutamate decarboxylase</fullName>
        <ecNumber evidence="3 13">4.1.1.15</ecNumber>
    </recommendedName>
</protein>
<dbReference type="GO" id="GO:0006538">
    <property type="term" value="P:L-glutamate catabolic process"/>
    <property type="evidence" value="ECO:0000318"/>
    <property type="project" value="GO_Central"/>
</dbReference>
<evidence type="ECO:0000256" key="4">
    <source>
        <dbReference type="ARBA" id="ARBA00022793"/>
    </source>
</evidence>
<dbReference type="AlphaFoldDB" id="A0A1S3ZR94"/>
<dbReference type="CDD" id="cd06450">
    <property type="entry name" value="DOPA_deC_like"/>
    <property type="match status" value="1"/>
</dbReference>
<dbReference type="Pfam" id="PF00282">
    <property type="entry name" value="Pyridoxal_deC"/>
    <property type="match status" value="1"/>
</dbReference>
<evidence type="ECO:0000256" key="10">
    <source>
        <dbReference type="ARBA" id="ARBA00068907"/>
    </source>
</evidence>
<comment type="function">
    <text evidence="8">Catalyzes the production of GABA. The calmodulin-binding is calcium-dependent and it is proposed that this may, directly or indirectly, form a calcium regulated control of GABA biosynthesis.</text>
</comment>
<comment type="similarity">
    <text evidence="2 12">Belongs to the group II decarboxylase family.</text>
</comment>
<evidence type="ECO:0000313" key="15">
    <source>
        <dbReference type="RefSeq" id="XP_016466778.1"/>
    </source>
</evidence>
<dbReference type="InterPro" id="IPR010107">
    <property type="entry name" value="Glutamate_decarboxylase"/>
</dbReference>
<evidence type="ECO:0000256" key="13">
    <source>
        <dbReference type="RuleBase" id="RU361171"/>
    </source>
</evidence>
<evidence type="ECO:0000256" key="1">
    <source>
        <dbReference type="ARBA" id="ARBA00001933"/>
    </source>
</evidence>
<gene>
    <name evidence="15" type="primary">LOC107789472</name>
</gene>
<dbReference type="OrthoDB" id="5152799at2759"/>
<name>A0A1S3ZR94_TOBAC</name>
<dbReference type="Gene3D" id="3.90.1150.160">
    <property type="match status" value="1"/>
</dbReference>
<evidence type="ECO:0000256" key="2">
    <source>
        <dbReference type="ARBA" id="ARBA00009533"/>
    </source>
</evidence>
<dbReference type="PaxDb" id="4097-A0A1S3ZR94"/>
<organism evidence="14 15">
    <name type="scientific">Nicotiana tabacum</name>
    <name type="common">Common tobacco</name>
    <dbReference type="NCBI Taxonomy" id="4097"/>
    <lineage>
        <taxon>Eukaryota</taxon>
        <taxon>Viridiplantae</taxon>
        <taxon>Streptophyta</taxon>
        <taxon>Embryophyta</taxon>
        <taxon>Tracheophyta</taxon>
        <taxon>Spermatophyta</taxon>
        <taxon>Magnoliopsida</taxon>
        <taxon>eudicotyledons</taxon>
        <taxon>Gunneridae</taxon>
        <taxon>Pentapetalae</taxon>
        <taxon>asterids</taxon>
        <taxon>lamiids</taxon>
        <taxon>Solanales</taxon>
        <taxon>Solanaceae</taxon>
        <taxon>Nicotianoideae</taxon>
        <taxon>Nicotianeae</taxon>
        <taxon>Nicotiana</taxon>
    </lineage>
</organism>
<proteinExistence type="inferred from homology"/>
<dbReference type="InterPro" id="IPR002129">
    <property type="entry name" value="PyrdxlP-dep_de-COase"/>
</dbReference>
<dbReference type="InterPro" id="IPR015421">
    <property type="entry name" value="PyrdxlP-dep_Trfase_major"/>
</dbReference>
<dbReference type="Proteomes" id="UP000790787">
    <property type="component" value="Chromosome 4"/>
</dbReference>
<dbReference type="GO" id="GO:0005516">
    <property type="term" value="F:calmodulin binding"/>
    <property type="evidence" value="ECO:0007669"/>
    <property type="project" value="UniProtKB-KW"/>
</dbReference>
<comment type="catalytic activity">
    <reaction evidence="9 13">
        <text>L-glutamate + H(+) = 4-aminobutanoate + CO2</text>
        <dbReference type="Rhea" id="RHEA:17785"/>
        <dbReference type="ChEBI" id="CHEBI:15378"/>
        <dbReference type="ChEBI" id="CHEBI:16526"/>
        <dbReference type="ChEBI" id="CHEBI:29985"/>
        <dbReference type="ChEBI" id="CHEBI:59888"/>
        <dbReference type="EC" id="4.1.1.15"/>
    </reaction>
</comment>
<dbReference type="RefSeq" id="XP_016466778.1">
    <property type="nucleotide sequence ID" value="XM_016611292.1"/>
</dbReference>
<evidence type="ECO:0000256" key="8">
    <source>
        <dbReference type="ARBA" id="ARBA00024886"/>
    </source>
</evidence>
<keyword evidence="6 11" id="KW-0663">Pyridoxal phosphate</keyword>
<dbReference type="PANTHER" id="PTHR43321">
    <property type="entry name" value="GLUTAMATE DECARBOXYLASE"/>
    <property type="match status" value="1"/>
</dbReference>
<dbReference type="GO" id="GO:0004351">
    <property type="term" value="F:glutamate decarboxylase activity"/>
    <property type="evidence" value="ECO:0000318"/>
    <property type="project" value="GO_Central"/>
</dbReference>
<dbReference type="PANTHER" id="PTHR43321:SF37">
    <property type="entry name" value="GLUTAMATE DECARBOXYLASE"/>
    <property type="match status" value="1"/>
</dbReference>
<dbReference type="EC" id="4.1.1.15" evidence="3 13"/>
<dbReference type="GeneID" id="107789472"/>
<dbReference type="RefSeq" id="XP_016466778.1">
    <property type="nucleotide sequence ID" value="XM_016611292.2"/>
</dbReference>
<dbReference type="OMA" id="NCIGNAR"/>
<dbReference type="STRING" id="4097.A0A1S3ZR94"/>
<dbReference type="FunFam" id="3.40.640.10:FF:000022">
    <property type="entry name" value="Glutamate decarboxylase"/>
    <property type="match status" value="1"/>
</dbReference>
<dbReference type="FunFam" id="4.10.280.50:FF:000001">
    <property type="entry name" value="Glutamate decarboxylase"/>
    <property type="match status" value="1"/>
</dbReference>
<dbReference type="KEGG" id="nta:107789472"/>
<comment type="cofactor">
    <cofactor evidence="1 11 12">
        <name>pyridoxal 5'-phosphate</name>
        <dbReference type="ChEBI" id="CHEBI:597326"/>
    </cofactor>
</comment>
<evidence type="ECO:0000256" key="12">
    <source>
        <dbReference type="RuleBase" id="RU000382"/>
    </source>
</evidence>
<evidence type="ECO:0000256" key="9">
    <source>
        <dbReference type="ARBA" id="ARBA00048868"/>
    </source>
</evidence>
<keyword evidence="14" id="KW-1185">Reference proteome</keyword>
<evidence type="ECO:0000313" key="14">
    <source>
        <dbReference type="Proteomes" id="UP000790787"/>
    </source>
</evidence>
<dbReference type="SMR" id="A0A1S3ZR94"/>
<dbReference type="InterPro" id="IPR015424">
    <property type="entry name" value="PyrdxlP-dep_Trfase"/>
</dbReference>
<dbReference type="SUPFAM" id="SSF53383">
    <property type="entry name" value="PLP-dependent transferases"/>
    <property type="match status" value="1"/>
</dbReference>
<keyword evidence="7 12" id="KW-0456">Lyase</keyword>
<dbReference type="GO" id="GO:0005829">
    <property type="term" value="C:cytosol"/>
    <property type="evidence" value="ECO:0000318"/>
    <property type="project" value="GO_Central"/>
</dbReference>
<evidence type="ECO:0000256" key="3">
    <source>
        <dbReference type="ARBA" id="ARBA00012421"/>
    </source>
</evidence>
<dbReference type="NCBIfam" id="TIGR01788">
    <property type="entry name" value="Glu-decarb-GAD"/>
    <property type="match status" value="1"/>
</dbReference>
<feature type="modified residue" description="N6-(pyridoxal phosphate)lysine" evidence="11">
    <location>
        <position position="278"/>
    </location>
</feature>
<dbReference type="Gene3D" id="4.10.280.50">
    <property type="match status" value="1"/>
</dbReference>
<dbReference type="GO" id="GO:0030170">
    <property type="term" value="F:pyridoxal phosphate binding"/>
    <property type="evidence" value="ECO:0007669"/>
    <property type="project" value="InterPro"/>
</dbReference>
<evidence type="ECO:0000256" key="5">
    <source>
        <dbReference type="ARBA" id="ARBA00022860"/>
    </source>
</evidence>
<reference evidence="15" key="2">
    <citation type="submission" date="2025-08" db="UniProtKB">
        <authorList>
            <consortium name="RefSeq"/>
        </authorList>
    </citation>
    <scope>IDENTIFICATION</scope>
    <source>
        <tissue evidence="15">Leaf</tissue>
    </source>
</reference>
<keyword evidence="5" id="KW-0112">Calmodulin-binding</keyword>
<evidence type="ECO:0000256" key="11">
    <source>
        <dbReference type="PIRSR" id="PIRSR602129-50"/>
    </source>
</evidence>
<sequence>MVVTTTSISDSNENLHCTFASRYVQESLPKFKIPDRSMPKEAAFQIVNDELMLDGNPRLNLASFVSTWMEPECDKLIMSSINKNYVDMDEYPVTTELQNRCVNMLAHLFHAPVGDDETAIGVGTVGSSEAIMLAGLAFKRKWQARRKAEGKPFDKPNIVTGANVQVCWEKFARYFEVELKEVKLKEGYYVMDPAKAVEMVDENTICVAAILGSTLTGEFEDVKLLNELLSKKNKETGWDTPIHVDAASGGFIAPFLWPDLEWDFRLPLVKSINVSGHKYGLVYAGVGWVIWRSKEDLPEELVFHINYLGSDQPTFTLNFSKGSYQIIAQYYQLIRLGFQGYKSIMENCMANAKVLTDGITKMGRFDIVSKDVGVPVVAFSLRDSSKYTVFEVSEHLRRFGWIVPAYTMPPDAEHVAVLRVVIREDFSHSLAERLVADIENVLKELDTHPPRLPTKAARVTAEKVHNDKGDGLHQFHTDIVETQKDIVKHWRKIAGKKTSGVC</sequence>
<dbReference type="FunFam" id="3.90.1150.160:FF:000001">
    <property type="entry name" value="Glutamate decarboxylase"/>
    <property type="match status" value="1"/>
</dbReference>
<evidence type="ECO:0000256" key="7">
    <source>
        <dbReference type="ARBA" id="ARBA00023239"/>
    </source>
</evidence>
<dbReference type="Gene3D" id="3.40.640.10">
    <property type="entry name" value="Type I PLP-dependent aspartate aminotransferase-like (Major domain)"/>
    <property type="match status" value="1"/>
</dbReference>
<accession>A0A1S3ZR94</accession>
<reference evidence="14" key="1">
    <citation type="journal article" date="2014" name="Nat. Commun.">
        <title>The tobacco genome sequence and its comparison with those of tomato and potato.</title>
        <authorList>
            <person name="Sierro N."/>
            <person name="Battey J.N."/>
            <person name="Ouadi S."/>
            <person name="Bakaher N."/>
            <person name="Bovet L."/>
            <person name="Willig A."/>
            <person name="Goepfert S."/>
            <person name="Peitsch M.C."/>
            <person name="Ivanov N.V."/>
        </authorList>
    </citation>
    <scope>NUCLEOTIDE SEQUENCE [LARGE SCALE GENOMIC DNA]</scope>
</reference>